<dbReference type="PATRIC" id="fig|287.2965.peg.2393"/>
<name>A0A0P0AJ25_PSEAI</name>
<protein>
    <submittedName>
        <fullName evidence="1">Uncharacterized protein</fullName>
    </submittedName>
</protein>
<dbReference type="EMBL" id="KT454971">
    <property type="protein sequence ID" value="ALI59288.1"/>
    <property type="molecule type" value="Genomic_DNA"/>
</dbReference>
<proteinExistence type="predicted"/>
<organism evidence="1">
    <name type="scientific">Pseudomonas aeruginosa</name>
    <dbReference type="NCBI Taxonomy" id="287"/>
    <lineage>
        <taxon>Bacteria</taxon>
        <taxon>Pseudomonadati</taxon>
        <taxon>Pseudomonadota</taxon>
        <taxon>Gammaproteobacteria</taxon>
        <taxon>Pseudomonadales</taxon>
        <taxon>Pseudomonadaceae</taxon>
        <taxon>Pseudomonas</taxon>
    </lineage>
</organism>
<evidence type="ECO:0000313" key="1">
    <source>
        <dbReference type="EMBL" id="ALI59288.1"/>
    </source>
</evidence>
<accession>A0A0P0AJ25</accession>
<dbReference type="RefSeq" id="WP_019726428.1">
    <property type="nucleotide sequence ID" value="NZ_CBDDSE010000001.1"/>
</dbReference>
<sequence length="148" mass="16123">MHKQLLLASLLSWLATNTAFAGTSEWTSSYTQGVEEHLVDDGHGNQLNITCPDDDESPVSAYATLAGKRYSSEKDGFDVIVDGTTFSNPFYTDCEACSSSFPGFWAALRKARTLQLSAGGQTVKLPTQNLPQVLQPLTSKKNLCRSAW</sequence>
<dbReference type="AlphaFoldDB" id="A0A0P0AJ25"/>
<gene>
    <name evidence="1" type="ORF">CCBH4851_00588</name>
</gene>
<reference evidence="1" key="1">
    <citation type="submission" date="2015-08" db="EMBL/GenBank/DDBJ databases">
        <title>Pseudomonas aeruginosa strain CCBH4851 chromosome region.</title>
        <authorList>
            <person name="Silveira M.C."/>
            <person name="Carvalho-Assef A.P.D."/>
            <person name="Albano R.M."/>
        </authorList>
    </citation>
    <scope>NUCLEOTIDE SEQUENCE</scope>
    <source>
        <strain evidence="1">CCBH4851</strain>
    </source>
</reference>